<protein>
    <submittedName>
        <fullName evidence="2">Uncharacterized protein</fullName>
    </submittedName>
</protein>
<feature type="region of interest" description="Disordered" evidence="1">
    <location>
        <begin position="336"/>
        <end position="396"/>
    </location>
</feature>
<dbReference type="EMBL" id="ML986585">
    <property type="protein sequence ID" value="KAF2268729.1"/>
    <property type="molecule type" value="Genomic_DNA"/>
</dbReference>
<feature type="compositionally biased region" description="Basic and acidic residues" evidence="1">
    <location>
        <begin position="375"/>
        <end position="390"/>
    </location>
</feature>
<evidence type="ECO:0000313" key="3">
    <source>
        <dbReference type="Proteomes" id="UP000800093"/>
    </source>
</evidence>
<feature type="compositionally biased region" description="Basic and acidic residues" evidence="1">
    <location>
        <begin position="336"/>
        <end position="366"/>
    </location>
</feature>
<accession>A0A9P4KJR4</accession>
<proteinExistence type="predicted"/>
<feature type="region of interest" description="Disordered" evidence="1">
    <location>
        <begin position="1"/>
        <end position="32"/>
    </location>
</feature>
<dbReference type="OrthoDB" id="3801063at2759"/>
<dbReference type="AlphaFoldDB" id="A0A9P4KJR4"/>
<organism evidence="2 3">
    <name type="scientific">Lojkania enalia</name>
    <dbReference type="NCBI Taxonomy" id="147567"/>
    <lineage>
        <taxon>Eukaryota</taxon>
        <taxon>Fungi</taxon>
        <taxon>Dikarya</taxon>
        <taxon>Ascomycota</taxon>
        <taxon>Pezizomycotina</taxon>
        <taxon>Dothideomycetes</taxon>
        <taxon>Pleosporomycetidae</taxon>
        <taxon>Pleosporales</taxon>
        <taxon>Pleosporales incertae sedis</taxon>
        <taxon>Lojkania</taxon>
    </lineage>
</organism>
<name>A0A9P4KJR4_9PLEO</name>
<dbReference type="Proteomes" id="UP000800093">
    <property type="component" value="Unassembled WGS sequence"/>
</dbReference>
<evidence type="ECO:0000313" key="2">
    <source>
        <dbReference type="EMBL" id="KAF2268729.1"/>
    </source>
</evidence>
<evidence type="ECO:0000256" key="1">
    <source>
        <dbReference type="SAM" id="MobiDB-lite"/>
    </source>
</evidence>
<keyword evidence="3" id="KW-1185">Reference proteome</keyword>
<reference evidence="3" key="1">
    <citation type="journal article" date="2020" name="Stud. Mycol.">
        <title>101 Dothideomycetes genomes: A test case for predicting lifestyles and emergence of pathogens.</title>
        <authorList>
            <person name="Haridas S."/>
            <person name="Albert R."/>
            <person name="Binder M."/>
            <person name="Bloem J."/>
            <person name="LaButti K."/>
            <person name="Salamov A."/>
            <person name="Andreopoulos B."/>
            <person name="Baker S."/>
            <person name="Barry K."/>
            <person name="Bills G."/>
            <person name="Bluhm B."/>
            <person name="Cannon C."/>
            <person name="Castanera R."/>
            <person name="Culley D."/>
            <person name="Daum C."/>
            <person name="Ezra D."/>
            <person name="Gonzalez J."/>
            <person name="Henrissat B."/>
            <person name="Kuo A."/>
            <person name="Liang C."/>
            <person name="Lipzen A."/>
            <person name="Lutzoni F."/>
            <person name="Magnuson J."/>
            <person name="Mondo S."/>
            <person name="Nolan M."/>
            <person name="Ohm R."/>
            <person name="Pangilinan J."/>
            <person name="Park H.-J."/>
            <person name="Ramirez L."/>
            <person name="Alfaro M."/>
            <person name="Sun H."/>
            <person name="Tritt A."/>
            <person name="Yoshinaga Y."/>
            <person name="Zwiers L.-H."/>
            <person name="Turgeon B."/>
            <person name="Goodwin S."/>
            <person name="Spatafora J."/>
            <person name="Crous P."/>
            <person name="Grigoriev I."/>
        </authorList>
    </citation>
    <scope>NUCLEOTIDE SEQUENCE [LARGE SCALE GENOMIC DNA]</scope>
    <source>
        <strain evidence="3">CBS 304.66</strain>
    </source>
</reference>
<feature type="compositionally biased region" description="Basic and acidic residues" evidence="1">
    <location>
        <begin position="1"/>
        <end position="25"/>
    </location>
</feature>
<sequence length="396" mass="45863">MENATEHSRHHIDGSAPDEGPRDIEVSTQPPIGCHAFRQSHGRLYSPQLPHYPYQSYFGSVTEAYEQIAGMDNAPSSARKVPWNGTEKYHILREDLESVASENKLPVLLPRQEASRAIYGENSEPVTEPTPLKCVPESPFSATYQNPIQSPEFHTDTRLRSYQEHEFSTKPPQLSHSPLISRWRQGQAYRLKIHRLPDLDPRSDESITKVEQNAEFWVNQLIQAMLNTQNVKDRDASHAKNMFLPGGYDPLLIEATCRELFIYLLDRCRNGFRGPDHFNKALKPARGLEDDKFANCEDRLHNIIRALTWNKRVCKDILYEDWKVRLLVNHPLAYDKEKDSQKGSNDQRRARQKEERERMAKLEEQVRMQGQTGKRKCEKEDGREGDEQAKRLMMGF</sequence>
<comment type="caution">
    <text evidence="2">The sequence shown here is derived from an EMBL/GenBank/DDBJ whole genome shotgun (WGS) entry which is preliminary data.</text>
</comment>
<gene>
    <name evidence="2" type="ORF">CC78DRAFT_565201</name>
</gene>